<evidence type="ECO:0000313" key="2">
    <source>
        <dbReference type="EMBL" id="KXA94193.1"/>
    </source>
</evidence>
<dbReference type="GO" id="GO:0005737">
    <property type="term" value="C:cytoplasm"/>
    <property type="evidence" value="ECO:0007669"/>
    <property type="project" value="TreeGrafter"/>
</dbReference>
<dbReference type="InterPro" id="IPR007835">
    <property type="entry name" value="MOFRL"/>
</dbReference>
<dbReference type="PANTHER" id="PTHR12227">
    <property type="entry name" value="GLYCERATE KINASE"/>
    <property type="match status" value="1"/>
</dbReference>
<comment type="caution">
    <text evidence="2">The sequence shown here is derived from an EMBL/GenBank/DDBJ whole genome shotgun (WGS) entry which is preliminary data.</text>
</comment>
<dbReference type="InterPro" id="IPR038614">
    <property type="entry name" value="GK_N_sf"/>
</dbReference>
<dbReference type="Pfam" id="PF05161">
    <property type="entry name" value="MOFRL"/>
    <property type="match status" value="1"/>
</dbReference>
<dbReference type="InterPro" id="IPR039760">
    <property type="entry name" value="MOFRL_protein"/>
</dbReference>
<proteinExistence type="predicted"/>
<dbReference type="InterPro" id="IPR037035">
    <property type="entry name" value="GK-like_C_sf"/>
</dbReference>
<dbReference type="PANTHER" id="PTHR12227:SF0">
    <property type="entry name" value="GLYCERATE KINASE"/>
    <property type="match status" value="1"/>
</dbReference>
<evidence type="ECO:0000313" key="3">
    <source>
        <dbReference type="Proteomes" id="UP000070155"/>
    </source>
</evidence>
<reference evidence="2 3" key="1">
    <citation type="journal article" date="2016" name="Sci. Rep.">
        <title>Metabolic traits of an uncultured archaeal lineage -MSBL1- from brine pools of the Red Sea.</title>
        <authorList>
            <person name="Mwirichia R."/>
            <person name="Alam I."/>
            <person name="Rashid M."/>
            <person name="Vinu M."/>
            <person name="Ba-Alawi W."/>
            <person name="Anthony Kamau A."/>
            <person name="Kamanda Ngugi D."/>
            <person name="Goker M."/>
            <person name="Klenk H.P."/>
            <person name="Bajic V."/>
            <person name="Stingl U."/>
        </authorList>
    </citation>
    <scope>NUCLEOTIDE SEQUENCE [LARGE SCALE GENOMIC DNA]</scope>
    <source>
        <strain evidence="2">SCGC-AAA259I07</strain>
    </source>
</reference>
<evidence type="ECO:0000259" key="1">
    <source>
        <dbReference type="Pfam" id="PF05161"/>
    </source>
</evidence>
<dbReference type="Proteomes" id="UP000070155">
    <property type="component" value="Unassembled WGS sequence"/>
</dbReference>
<gene>
    <name evidence="2" type="ORF">AKJ36_03305</name>
</gene>
<dbReference type="AlphaFoldDB" id="A0A133UIZ8"/>
<dbReference type="Gene3D" id="3.40.1480.10">
    <property type="entry name" value="MOFRL domain"/>
    <property type="match status" value="1"/>
</dbReference>
<organism evidence="2 3">
    <name type="scientific">candidate division MSBL1 archaeon SCGC-AAA259I07</name>
    <dbReference type="NCBI Taxonomy" id="1698266"/>
    <lineage>
        <taxon>Archaea</taxon>
        <taxon>Methanobacteriati</taxon>
        <taxon>Methanobacteriota</taxon>
        <taxon>candidate division MSBL1</taxon>
    </lineage>
</organism>
<keyword evidence="3" id="KW-1185">Reference proteome</keyword>
<feature type="non-terminal residue" evidence="2">
    <location>
        <position position="1"/>
    </location>
</feature>
<feature type="domain" description="MOFRL" evidence="1">
    <location>
        <begin position="133"/>
        <end position="240"/>
    </location>
</feature>
<dbReference type="EMBL" id="LHXQ01000064">
    <property type="protein sequence ID" value="KXA94193.1"/>
    <property type="molecule type" value="Genomic_DNA"/>
</dbReference>
<accession>A0A133UIZ8</accession>
<name>A0A133UIZ8_9EURY</name>
<dbReference type="Gene3D" id="3.40.50.10180">
    <property type="entry name" value="Glycerate kinase, MOFRL-like N-terminal domain"/>
    <property type="match status" value="1"/>
</dbReference>
<dbReference type="GO" id="GO:0008887">
    <property type="term" value="F:glycerate kinase activity"/>
    <property type="evidence" value="ECO:0007669"/>
    <property type="project" value="InterPro"/>
</dbReference>
<dbReference type="SUPFAM" id="SSF82544">
    <property type="entry name" value="GckA/TtuD-like"/>
    <property type="match status" value="1"/>
</dbReference>
<sequence length="248" mass="26928">IVNLIVIDEIAGEPWGPTVPDNTTFEDAINVLKKHNLLEKVPKPIKSYIRKGLENKALETPDNSFFEKLDVHDIILGDNEIMCKAAEEKAERLNLNTMILTTKLEGEGREVGTVFASIGKEVLQKSRPISPPCAIIAGGETPVTLEGKTHGQGGPSQEFVLGSSLKISGYNNIVIGSIDTDGTDGPTNIAGGLVDGDTVKRAEEKNIDIYENLIEHNSSFVLKELGDAIFTEPTETNVMNLYIMVVLN</sequence>
<protein>
    <recommendedName>
        <fullName evidence="1">MOFRL domain-containing protein</fullName>
    </recommendedName>
</protein>